<keyword evidence="3" id="KW-1185">Reference proteome</keyword>
<feature type="transmembrane region" description="Helical" evidence="1">
    <location>
        <begin position="61"/>
        <end position="82"/>
    </location>
</feature>
<accession>A0ABV5NZM2</accession>
<gene>
    <name evidence="2" type="ORF">ACFFR3_40300</name>
</gene>
<evidence type="ECO:0000313" key="3">
    <source>
        <dbReference type="Proteomes" id="UP001589568"/>
    </source>
</evidence>
<dbReference type="RefSeq" id="WP_345394692.1">
    <property type="nucleotide sequence ID" value="NZ_BAAAXS010000001.1"/>
</dbReference>
<proteinExistence type="predicted"/>
<organism evidence="2 3">
    <name type="scientific">Nonomuraea salmonea</name>
    <dbReference type="NCBI Taxonomy" id="46181"/>
    <lineage>
        <taxon>Bacteria</taxon>
        <taxon>Bacillati</taxon>
        <taxon>Actinomycetota</taxon>
        <taxon>Actinomycetes</taxon>
        <taxon>Streptosporangiales</taxon>
        <taxon>Streptosporangiaceae</taxon>
        <taxon>Nonomuraea</taxon>
    </lineage>
</organism>
<evidence type="ECO:0000313" key="2">
    <source>
        <dbReference type="EMBL" id="MFB9475770.1"/>
    </source>
</evidence>
<name>A0ABV5NZM2_9ACTN</name>
<feature type="transmembrane region" description="Helical" evidence="1">
    <location>
        <begin position="36"/>
        <end position="54"/>
    </location>
</feature>
<evidence type="ECO:0000256" key="1">
    <source>
        <dbReference type="SAM" id="Phobius"/>
    </source>
</evidence>
<comment type="caution">
    <text evidence="2">The sequence shown here is derived from an EMBL/GenBank/DDBJ whole genome shotgun (WGS) entry which is preliminary data.</text>
</comment>
<reference evidence="2 3" key="1">
    <citation type="submission" date="2024-09" db="EMBL/GenBank/DDBJ databases">
        <authorList>
            <person name="Sun Q."/>
            <person name="Mori K."/>
        </authorList>
    </citation>
    <scope>NUCLEOTIDE SEQUENCE [LARGE SCALE GENOMIC DNA]</scope>
    <source>
        <strain evidence="2 3">JCM 3324</strain>
    </source>
</reference>
<protein>
    <submittedName>
        <fullName evidence="2">Uncharacterized protein</fullName>
    </submittedName>
</protein>
<dbReference type="Proteomes" id="UP001589568">
    <property type="component" value="Unassembled WGS sequence"/>
</dbReference>
<dbReference type="EMBL" id="JBHMCF010000045">
    <property type="protein sequence ID" value="MFB9475770.1"/>
    <property type="molecule type" value="Genomic_DNA"/>
</dbReference>
<keyword evidence="1" id="KW-0812">Transmembrane</keyword>
<sequence length="142" mass="14244">MRVKSLGLSPIAIAGLAALGVPRAVAHDLDLVGPVVNALLVFVPLVVWLVVVVVRRVPKPFLALLVVGGVYGVLLGVTHQVLWGASFGDEAPALGGNLAGALSPGAEGVLIRVFAFGSSLVTGLGVGAAVGAVAWVVASVRR</sequence>
<keyword evidence="1" id="KW-1133">Transmembrane helix</keyword>
<feature type="transmembrane region" description="Helical" evidence="1">
    <location>
        <begin position="113"/>
        <end position="138"/>
    </location>
</feature>
<keyword evidence="1" id="KW-0472">Membrane</keyword>